<gene>
    <name evidence="17" type="primary">ERO1LB_1</name>
    <name evidence="17" type="ORF">OS493_021681</name>
</gene>
<dbReference type="PANTHER" id="PTHR12613:SF0">
    <property type="entry name" value="ERO1-LIKE PROTEIN"/>
    <property type="match status" value="1"/>
</dbReference>
<accession>A0A9W9YEA7</accession>
<evidence type="ECO:0000256" key="13">
    <source>
        <dbReference type="ARBA" id="ARBA00023157"/>
    </source>
</evidence>
<dbReference type="InterPro" id="IPR007266">
    <property type="entry name" value="Ero1"/>
</dbReference>
<evidence type="ECO:0000256" key="2">
    <source>
        <dbReference type="ARBA" id="ARBA00004367"/>
    </source>
</evidence>
<dbReference type="PANTHER" id="PTHR12613">
    <property type="entry name" value="ERO1-RELATED"/>
    <property type="match status" value="1"/>
</dbReference>
<evidence type="ECO:0000256" key="11">
    <source>
        <dbReference type="ARBA" id="ARBA00023002"/>
    </source>
</evidence>
<sequence>MVLCSDEDKQSFEAWHAHDDAEDNFCELDDELSSGMEYVDLLRNPEKFTGYEGFSAQRIWNNIYKENCFKPAYDGKNYGVVTSKNVDKMCLEKRVFYRMMSGLHASINIHLSALYLFKGNGLMKTKMGYKL</sequence>
<dbReference type="Proteomes" id="UP001163046">
    <property type="component" value="Unassembled WGS sequence"/>
</dbReference>
<evidence type="ECO:0000256" key="9">
    <source>
        <dbReference type="ARBA" id="ARBA00022827"/>
    </source>
</evidence>
<evidence type="ECO:0000256" key="15">
    <source>
        <dbReference type="ARBA" id="ARBA00023284"/>
    </source>
</evidence>
<keyword evidence="6" id="KW-0285">Flavoprotein</keyword>
<dbReference type="GO" id="GO:0034975">
    <property type="term" value="P:protein folding in endoplasmic reticulum"/>
    <property type="evidence" value="ECO:0007669"/>
    <property type="project" value="InterPro"/>
</dbReference>
<evidence type="ECO:0000313" key="18">
    <source>
        <dbReference type="Proteomes" id="UP001163046"/>
    </source>
</evidence>
<evidence type="ECO:0000256" key="6">
    <source>
        <dbReference type="ARBA" id="ARBA00022630"/>
    </source>
</evidence>
<comment type="subunit">
    <text evidence="4">May function both as a monomer and a homodimer.</text>
</comment>
<keyword evidence="5" id="KW-0813">Transport</keyword>
<evidence type="ECO:0000256" key="14">
    <source>
        <dbReference type="ARBA" id="ARBA00023180"/>
    </source>
</evidence>
<keyword evidence="7" id="KW-0732">Signal</keyword>
<evidence type="ECO:0000256" key="4">
    <source>
        <dbReference type="ARBA" id="ARBA00011802"/>
    </source>
</evidence>
<name>A0A9W9YEA7_9CNID</name>
<comment type="caution">
    <text evidence="17">The sequence shown here is derived from an EMBL/GenBank/DDBJ whole genome shotgun (WGS) entry which is preliminary data.</text>
</comment>
<keyword evidence="18" id="KW-1185">Reference proteome</keyword>
<organism evidence="17 18">
    <name type="scientific">Desmophyllum pertusum</name>
    <dbReference type="NCBI Taxonomy" id="174260"/>
    <lineage>
        <taxon>Eukaryota</taxon>
        <taxon>Metazoa</taxon>
        <taxon>Cnidaria</taxon>
        <taxon>Anthozoa</taxon>
        <taxon>Hexacorallia</taxon>
        <taxon>Scleractinia</taxon>
        <taxon>Caryophylliina</taxon>
        <taxon>Caryophylliidae</taxon>
        <taxon>Desmophyllum</taxon>
    </lineage>
</organism>
<comment type="cofactor">
    <cofactor evidence="1">
        <name>FAD</name>
        <dbReference type="ChEBI" id="CHEBI:57692"/>
    </cofactor>
</comment>
<keyword evidence="16" id="KW-0812">Transmembrane</keyword>
<reference evidence="17" key="1">
    <citation type="submission" date="2023-01" db="EMBL/GenBank/DDBJ databases">
        <title>Genome assembly of the deep-sea coral Lophelia pertusa.</title>
        <authorList>
            <person name="Herrera S."/>
            <person name="Cordes E."/>
        </authorList>
    </citation>
    <scope>NUCLEOTIDE SEQUENCE</scope>
    <source>
        <strain evidence="17">USNM1676648</strain>
        <tissue evidence="17">Polyp</tissue>
    </source>
</reference>
<comment type="subcellular location">
    <subcellularLocation>
        <location evidence="2">Endoplasmic reticulum membrane</location>
        <topology evidence="2">Peripheral membrane protein</topology>
        <orientation evidence="2">Lumenal side</orientation>
    </subcellularLocation>
</comment>
<evidence type="ECO:0000256" key="16">
    <source>
        <dbReference type="SAM" id="Phobius"/>
    </source>
</evidence>
<keyword evidence="11" id="KW-0560">Oxidoreductase</keyword>
<proteinExistence type="inferred from homology"/>
<feature type="transmembrane region" description="Helical" evidence="16">
    <location>
        <begin position="95"/>
        <end position="117"/>
    </location>
</feature>
<dbReference type="GO" id="GO:0016972">
    <property type="term" value="F:thiol oxidase activity"/>
    <property type="evidence" value="ECO:0007669"/>
    <property type="project" value="InterPro"/>
</dbReference>
<keyword evidence="14" id="KW-0325">Glycoprotein</keyword>
<dbReference type="EMBL" id="MU827791">
    <property type="protein sequence ID" value="KAJ7330752.1"/>
    <property type="molecule type" value="Genomic_DNA"/>
</dbReference>
<keyword evidence="10" id="KW-0249">Electron transport</keyword>
<evidence type="ECO:0000256" key="3">
    <source>
        <dbReference type="ARBA" id="ARBA00008277"/>
    </source>
</evidence>
<keyword evidence="12 16" id="KW-0472">Membrane</keyword>
<keyword evidence="15" id="KW-0676">Redox-active center</keyword>
<dbReference type="GO" id="GO:0071949">
    <property type="term" value="F:FAD binding"/>
    <property type="evidence" value="ECO:0007669"/>
    <property type="project" value="InterPro"/>
</dbReference>
<evidence type="ECO:0000256" key="1">
    <source>
        <dbReference type="ARBA" id="ARBA00001974"/>
    </source>
</evidence>
<keyword evidence="16" id="KW-1133">Transmembrane helix</keyword>
<comment type="similarity">
    <text evidence="3">Belongs to the EROs family.</text>
</comment>
<dbReference type="InterPro" id="IPR037192">
    <property type="entry name" value="ERO1-like_sf"/>
</dbReference>
<protein>
    <submittedName>
        <fullName evidence="17">Protein folding in endoplasmic reticulum</fullName>
    </submittedName>
</protein>
<keyword evidence="13" id="KW-1015">Disulfide bond</keyword>
<keyword evidence="8" id="KW-0256">Endoplasmic reticulum</keyword>
<evidence type="ECO:0000256" key="8">
    <source>
        <dbReference type="ARBA" id="ARBA00022824"/>
    </source>
</evidence>
<evidence type="ECO:0000256" key="10">
    <source>
        <dbReference type="ARBA" id="ARBA00022982"/>
    </source>
</evidence>
<dbReference type="GO" id="GO:0005789">
    <property type="term" value="C:endoplasmic reticulum membrane"/>
    <property type="evidence" value="ECO:0007669"/>
    <property type="project" value="UniProtKB-SubCell"/>
</dbReference>
<evidence type="ECO:0000256" key="12">
    <source>
        <dbReference type="ARBA" id="ARBA00023136"/>
    </source>
</evidence>
<keyword evidence="9" id="KW-0274">FAD</keyword>
<dbReference type="GO" id="GO:0015035">
    <property type="term" value="F:protein-disulfide reductase activity"/>
    <property type="evidence" value="ECO:0007669"/>
    <property type="project" value="InterPro"/>
</dbReference>
<dbReference type="AlphaFoldDB" id="A0A9W9YEA7"/>
<evidence type="ECO:0000256" key="5">
    <source>
        <dbReference type="ARBA" id="ARBA00022448"/>
    </source>
</evidence>
<evidence type="ECO:0000313" key="17">
    <source>
        <dbReference type="EMBL" id="KAJ7330752.1"/>
    </source>
</evidence>
<dbReference type="SUPFAM" id="SSF110019">
    <property type="entry name" value="ERO1-like"/>
    <property type="match status" value="1"/>
</dbReference>
<evidence type="ECO:0000256" key="7">
    <source>
        <dbReference type="ARBA" id="ARBA00022729"/>
    </source>
</evidence>
<dbReference type="Pfam" id="PF04137">
    <property type="entry name" value="ERO1"/>
    <property type="match status" value="1"/>
</dbReference>
<dbReference type="OrthoDB" id="269384at2759"/>